<evidence type="ECO:0000256" key="2">
    <source>
        <dbReference type="ARBA" id="ARBA00022679"/>
    </source>
</evidence>
<dbReference type="GO" id="GO:0019706">
    <property type="term" value="F:protein-cysteine S-palmitoyltransferase activity"/>
    <property type="evidence" value="ECO:0007669"/>
    <property type="project" value="UniProtKB-EC"/>
</dbReference>
<feature type="transmembrane region" description="Helical" evidence="7">
    <location>
        <begin position="201"/>
        <end position="224"/>
    </location>
</feature>
<dbReference type="WBParaSite" id="ACRNAN_scaffold2943.g7905.t1">
    <property type="protein sequence ID" value="ACRNAN_scaffold2943.g7905.t1"/>
    <property type="gene ID" value="ACRNAN_scaffold2943.g7905"/>
</dbReference>
<dbReference type="EC" id="2.3.1.225" evidence="7"/>
<keyword evidence="5 7" id="KW-0472">Membrane</keyword>
<dbReference type="InterPro" id="IPR039859">
    <property type="entry name" value="PFA4/ZDH16/20/ERF2-like"/>
</dbReference>
<comment type="domain">
    <text evidence="7">The DHHC domain is required for palmitoyltransferase activity.</text>
</comment>
<evidence type="ECO:0000256" key="4">
    <source>
        <dbReference type="ARBA" id="ARBA00022989"/>
    </source>
</evidence>
<evidence type="ECO:0000313" key="10">
    <source>
        <dbReference type="WBParaSite" id="ACRNAN_scaffold2943.g7905.t1"/>
    </source>
</evidence>
<dbReference type="Pfam" id="PF01529">
    <property type="entry name" value="DHHC"/>
    <property type="match status" value="1"/>
</dbReference>
<name>A0A914DL43_9BILA</name>
<keyword evidence="4 7" id="KW-1133">Transmembrane helix</keyword>
<evidence type="ECO:0000256" key="5">
    <source>
        <dbReference type="ARBA" id="ARBA00023136"/>
    </source>
</evidence>
<proteinExistence type="inferred from homology"/>
<feature type="transmembrane region" description="Helical" evidence="7">
    <location>
        <begin position="149"/>
        <end position="169"/>
    </location>
</feature>
<keyword evidence="9" id="KW-1185">Reference proteome</keyword>
<accession>A0A914DL43</accession>
<dbReference type="GO" id="GO:0016020">
    <property type="term" value="C:membrane"/>
    <property type="evidence" value="ECO:0007669"/>
    <property type="project" value="UniProtKB-SubCell"/>
</dbReference>
<sequence length="299" mass="34933">MQFNKQIRKVTDESVQNAKRFVHQLPTQDLIAVFIAFALLPIAFLFEVTFVLSFWFQLFSEEWVVRVVPLLFLGFNVYANMYKTYVVGPNGKSSQLPSVLKPGHRYCHACNLNSPPRAYHCPVCNVCIFRRDHHCSFLSVCIGHFNQRYFLAAAVNLWIISATCMLWNWHFLWLAIPNFGVLQLWHLMLPHIAFTLRFITFYQFFSIMVFVSSATTVAFVTYLIGAQIFCFYRGQTRVEYLLDIYAYNLGFLENVRQALGRRWYLVFISPFIPSPLESDGLSYRVCNVENKESKDVKYL</sequence>
<comment type="subcellular location">
    <subcellularLocation>
        <location evidence="1">Membrane</location>
        <topology evidence="1">Multi-pass membrane protein</topology>
    </subcellularLocation>
</comment>
<dbReference type="AlphaFoldDB" id="A0A914DL43"/>
<evidence type="ECO:0000256" key="6">
    <source>
        <dbReference type="ARBA" id="ARBA00023315"/>
    </source>
</evidence>
<protein>
    <recommendedName>
        <fullName evidence="7">Palmitoyltransferase</fullName>
        <ecNumber evidence="7">2.3.1.225</ecNumber>
    </recommendedName>
</protein>
<feature type="domain" description="Palmitoyltransferase DHHC" evidence="8">
    <location>
        <begin position="103"/>
        <end position="241"/>
    </location>
</feature>
<dbReference type="InterPro" id="IPR001594">
    <property type="entry name" value="Palmitoyltrfase_DHHC"/>
</dbReference>
<comment type="similarity">
    <text evidence="7">Belongs to the DHHC palmitoyltransferase family.</text>
</comment>
<evidence type="ECO:0000313" key="9">
    <source>
        <dbReference type="Proteomes" id="UP000887540"/>
    </source>
</evidence>
<keyword evidence="2 7" id="KW-0808">Transferase</keyword>
<organism evidence="9 10">
    <name type="scientific">Acrobeloides nanus</name>
    <dbReference type="NCBI Taxonomy" id="290746"/>
    <lineage>
        <taxon>Eukaryota</taxon>
        <taxon>Metazoa</taxon>
        <taxon>Ecdysozoa</taxon>
        <taxon>Nematoda</taxon>
        <taxon>Chromadorea</taxon>
        <taxon>Rhabditida</taxon>
        <taxon>Tylenchina</taxon>
        <taxon>Cephalobomorpha</taxon>
        <taxon>Cephaloboidea</taxon>
        <taxon>Cephalobidae</taxon>
        <taxon>Acrobeloides</taxon>
    </lineage>
</organism>
<dbReference type="Proteomes" id="UP000887540">
    <property type="component" value="Unplaced"/>
</dbReference>
<keyword evidence="6 7" id="KW-0012">Acyltransferase</keyword>
<feature type="transmembrane region" description="Helical" evidence="7">
    <location>
        <begin position="30"/>
        <end position="57"/>
    </location>
</feature>
<evidence type="ECO:0000256" key="1">
    <source>
        <dbReference type="ARBA" id="ARBA00004141"/>
    </source>
</evidence>
<reference evidence="10" key="1">
    <citation type="submission" date="2022-11" db="UniProtKB">
        <authorList>
            <consortium name="WormBaseParasite"/>
        </authorList>
    </citation>
    <scope>IDENTIFICATION</scope>
</reference>
<keyword evidence="3 7" id="KW-0812">Transmembrane</keyword>
<evidence type="ECO:0000256" key="7">
    <source>
        <dbReference type="RuleBase" id="RU079119"/>
    </source>
</evidence>
<dbReference type="PANTHER" id="PTHR12246">
    <property type="entry name" value="PALMITOYLTRANSFERASE ZDHHC16"/>
    <property type="match status" value="1"/>
</dbReference>
<dbReference type="PROSITE" id="PS50216">
    <property type="entry name" value="DHHC"/>
    <property type="match status" value="1"/>
</dbReference>
<evidence type="ECO:0000259" key="8">
    <source>
        <dbReference type="Pfam" id="PF01529"/>
    </source>
</evidence>
<evidence type="ECO:0000256" key="3">
    <source>
        <dbReference type="ARBA" id="ARBA00022692"/>
    </source>
</evidence>
<feature type="transmembrane region" description="Helical" evidence="7">
    <location>
        <begin position="63"/>
        <end position="82"/>
    </location>
</feature>
<comment type="catalytic activity">
    <reaction evidence="7">
        <text>L-cysteinyl-[protein] + hexadecanoyl-CoA = S-hexadecanoyl-L-cysteinyl-[protein] + CoA</text>
        <dbReference type="Rhea" id="RHEA:36683"/>
        <dbReference type="Rhea" id="RHEA-COMP:10131"/>
        <dbReference type="Rhea" id="RHEA-COMP:11032"/>
        <dbReference type="ChEBI" id="CHEBI:29950"/>
        <dbReference type="ChEBI" id="CHEBI:57287"/>
        <dbReference type="ChEBI" id="CHEBI:57379"/>
        <dbReference type="ChEBI" id="CHEBI:74151"/>
        <dbReference type="EC" id="2.3.1.225"/>
    </reaction>
</comment>